<dbReference type="InParanoid" id="E8N5S1"/>
<protein>
    <recommendedName>
        <fullName evidence="3">Cellobiose phosphorylase</fullName>
    </recommendedName>
</protein>
<organism evidence="1 2">
    <name type="scientific">Anaerolinea thermophila (strain DSM 14523 / JCM 11388 / NBRC 100420 / UNI-1)</name>
    <dbReference type="NCBI Taxonomy" id="926569"/>
    <lineage>
        <taxon>Bacteria</taxon>
        <taxon>Bacillati</taxon>
        <taxon>Chloroflexota</taxon>
        <taxon>Anaerolineae</taxon>
        <taxon>Anaerolineales</taxon>
        <taxon>Anaerolineaceae</taxon>
        <taxon>Anaerolinea</taxon>
    </lineage>
</organism>
<reference evidence="1 2" key="1">
    <citation type="submission" date="2010-12" db="EMBL/GenBank/DDBJ databases">
        <title>Whole genome sequence of Anaerolinea thermophila UNI-1.</title>
        <authorList>
            <person name="Narita-Yamada S."/>
            <person name="Kishi E."/>
            <person name="Watanabe Y."/>
            <person name="Takasaki K."/>
            <person name="Ankai A."/>
            <person name="Oguchi A."/>
            <person name="Fukui S."/>
            <person name="Takahashi M."/>
            <person name="Yashiro I."/>
            <person name="Hosoyama A."/>
            <person name="Sekiguchi Y."/>
            <person name="Hanada S."/>
            <person name="Fujita N."/>
        </authorList>
    </citation>
    <scope>NUCLEOTIDE SEQUENCE [LARGE SCALE GENOMIC DNA]</scope>
    <source>
        <strain evidence="2">DSM 14523 / JCM 11388 / NBRC 100420 / UNI-1</strain>
    </source>
</reference>
<gene>
    <name evidence="1" type="ordered locus">ANT_17590</name>
</gene>
<keyword evidence="2" id="KW-1185">Reference proteome</keyword>
<dbReference type="SMR" id="E8N5S1"/>
<sequence>MVSSPNSPLYVGEGLIVTRSNQPVGGFVSAFGETFYKIQHYDAMPPFFMNIVSGADHWLFIASTGGLTAGRGNADRALFPYYTEDKLTENHENTGAKAIFRVIRGDRTWLWEPFSIRYDRLYHIERNLYKNVLGTTIVFEEINHSLELTYRYAWSTGDRFGFVKTSWLDNTSRLTSCKVEFLDGLQNILPANVTSDTQNIFSCLLDAYKRSELDEETGLGMFTLNSRLTDLAEPSESLAANTVFQVGLVPLSVLLSSSQLDSFRFGGDIQTEKEIRGMRGAYFVHTRLQLDSGQQCTWMLVADVNQDHASLAKLRAFLKNTSAEDQRQAIEQDINLNVSTLQTLVACADGMQVTENVLASTHHFANVLFNIMRGGVFAEQYWIEKADLLSFLETHQRGLTRIHAGFFASLSEKIHLADLQTRAAECNDPNLCRLLSTYMPLTFSRRHGDPSRPWNRFSINIKNPNGTRRLDYEGNWRDIFQNWEALAYSFPQYIEAMIDTFLCATTADGYNPYRINRAGLDWEVPDENNPWANIGYWSDHQTIYLQKLLEASERFRPGQLRQRLNQPCLSYANVPYRIKPYDDLLKDPYNTIVFDHTLHKQIQQAVKKHGTDARLLRYADGKIIHASLTEKLLTLLLAKLVNFVPEGGIWMNTQRPEWNDANNALVGRGLSVVTLGYLRRFLEFFRELVRDEAGEFSVHMEVIEWLKAIFSVLKQFQSSLEDSFTPVQRRKIMDALGEAGSIYRWNVYQNGFSGTFAQLPVGELQEFLALAQKYIEHSLRANRRQDALYHSYNLLRLEDNSAYVDHLYEMLEGQVSILSSGLLDDKESLELLRGLRHSALYRPDQHSYILYPDRVLPSFLQKNTLKPEEVNHLKLPAMLIGAGDTRLFTQDINGFYHFASDLRNVKDVRKVLEELRAELAFATLVENEQHAILDLFERTFRHAEFTGRSGTFFAYEGLGSIYWHMVSKLLLAVQENALRFQHTPSGEGLRKAYFDIRAGLGYQKSPAEYGAFPTDPYSHTPAGRGARQPGMTGTVKEEILTRQAEVGLQFVDGRLSFNRFLLDPAELLSEPRTVTYIDVLGEPQIFSVPAGSLIFFVCQTPVVLKLGIHDEITIHYADGTIRILDGRLLDEETSQHIFWRDGVVHHLTVSLVGENNLGETN</sequence>
<evidence type="ECO:0000313" key="2">
    <source>
        <dbReference type="Proteomes" id="UP000008922"/>
    </source>
</evidence>
<name>E8N5S1_ANATU</name>
<dbReference type="AlphaFoldDB" id="E8N5S1"/>
<dbReference type="KEGG" id="atm:ANT_17590"/>
<dbReference type="HOGENOM" id="CLU_276188_0_0_0"/>
<dbReference type="RefSeq" id="WP_013560163.1">
    <property type="nucleotide sequence ID" value="NC_014960.1"/>
</dbReference>
<evidence type="ECO:0008006" key="3">
    <source>
        <dbReference type="Google" id="ProtNLM"/>
    </source>
</evidence>
<dbReference type="eggNOG" id="COG3459">
    <property type="taxonomic scope" value="Bacteria"/>
</dbReference>
<dbReference type="STRING" id="926569.ANT_17590"/>
<dbReference type="Proteomes" id="UP000008922">
    <property type="component" value="Chromosome"/>
</dbReference>
<accession>E8N5S1</accession>
<evidence type="ECO:0000313" key="1">
    <source>
        <dbReference type="EMBL" id="BAJ63785.1"/>
    </source>
</evidence>
<proteinExistence type="predicted"/>
<dbReference type="EMBL" id="AP012029">
    <property type="protein sequence ID" value="BAJ63785.1"/>
    <property type="molecule type" value="Genomic_DNA"/>
</dbReference>